<keyword evidence="4" id="KW-1185">Reference proteome</keyword>
<dbReference type="Pfam" id="PF08327">
    <property type="entry name" value="AHSA1"/>
    <property type="match status" value="1"/>
</dbReference>
<protein>
    <submittedName>
        <fullName evidence="3">SRPBCC domain-containing protein</fullName>
    </submittedName>
</protein>
<dbReference type="InterPro" id="IPR013538">
    <property type="entry name" value="ASHA1/2-like_C"/>
</dbReference>
<comment type="similarity">
    <text evidence="1">Belongs to the AHA1 family.</text>
</comment>
<dbReference type="CDD" id="cd07814">
    <property type="entry name" value="SRPBCC_CalC_Aha1-like"/>
    <property type="match status" value="1"/>
</dbReference>
<name>A0ABS9V7T8_9BACT</name>
<dbReference type="SUPFAM" id="SSF55961">
    <property type="entry name" value="Bet v1-like"/>
    <property type="match status" value="1"/>
</dbReference>
<accession>A0ABS9V7T8</accession>
<sequence>MESIEQINYIKAASLIVYEAITKEEGLATVWTKKLKVKQEVGFVNEFDFDEGYLTKMKITVLEEGKKVVWECIDSDEEWIGTFVSFEISQEQSSTKIVLKHYNWKEKTDYFRWCGYNWAMFLKRLKDHCENEFADQKI</sequence>
<reference evidence="3" key="1">
    <citation type="submission" date="2022-03" db="EMBL/GenBank/DDBJ databases">
        <title>De novo assembled genomes of Belliella spp. (Cyclobacteriaceae) strains.</title>
        <authorList>
            <person name="Szabo A."/>
            <person name="Korponai K."/>
            <person name="Felfoldi T."/>
        </authorList>
    </citation>
    <scope>NUCLEOTIDE SEQUENCE</scope>
    <source>
        <strain evidence="3">DSM 111903</strain>
    </source>
</reference>
<dbReference type="Gene3D" id="3.30.530.20">
    <property type="match status" value="1"/>
</dbReference>
<organism evidence="3 4">
    <name type="scientific">Belliella alkalica</name>
    <dbReference type="NCBI Taxonomy" id="1730871"/>
    <lineage>
        <taxon>Bacteria</taxon>
        <taxon>Pseudomonadati</taxon>
        <taxon>Bacteroidota</taxon>
        <taxon>Cytophagia</taxon>
        <taxon>Cytophagales</taxon>
        <taxon>Cyclobacteriaceae</taxon>
        <taxon>Belliella</taxon>
    </lineage>
</organism>
<dbReference type="InterPro" id="IPR023393">
    <property type="entry name" value="START-like_dom_sf"/>
</dbReference>
<comment type="caution">
    <text evidence="3">The sequence shown here is derived from an EMBL/GenBank/DDBJ whole genome shotgun (WGS) entry which is preliminary data.</text>
</comment>
<evidence type="ECO:0000256" key="1">
    <source>
        <dbReference type="ARBA" id="ARBA00006817"/>
    </source>
</evidence>
<dbReference type="Proteomes" id="UP001165430">
    <property type="component" value="Unassembled WGS sequence"/>
</dbReference>
<evidence type="ECO:0000313" key="4">
    <source>
        <dbReference type="Proteomes" id="UP001165430"/>
    </source>
</evidence>
<dbReference type="EMBL" id="JAKZGO010000002">
    <property type="protein sequence ID" value="MCH7412491.1"/>
    <property type="molecule type" value="Genomic_DNA"/>
</dbReference>
<feature type="domain" description="Activator of Hsp90 ATPase homologue 1/2-like C-terminal" evidence="2">
    <location>
        <begin position="17"/>
        <end position="128"/>
    </location>
</feature>
<evidence type="ECO:0000313" key="3">
    <source>
        <dbReference type="EMBL" id="MCH7412491.1"/>
    </source>
</evidence>
<proteinExistence type="inferred from homology"/>
<gene>
    <name evidence="3" type="ORF">MM213_03265</name>
</gene>
<dbReference type="RefSeq" id="WP_241410073.1">
    <property type="nucleotide sequence ID" value="NZ_JAKZGO010000002.1"/>
</dbReference>
<evidence type="ECO:0000259" key="2">
    <source>
        <dbReference type="Pfam" id="PF08327"/>
    </source>
</evidence>